<dbReference type="CDD" id="cd06088">
    <property type="entry name" value="KOW_RPL14"/>
    <property type="match status" value="1"/>
</dbReference>
<dbReference type="EMBL" id="FQZP01000015">
    <property type="protein sequence ID" value="SHI92972.1"/>
    <property type="molecule type" value="Genomic_DNA"/>
</dbReference>
<keyword evidence="2" id="KW-0687">Ribonucleoprotein</keyword>
<evidence type="ECO:0000313" key="3">
    <source>
        <dbReference type="EMBL" id="SHI92972.1"/>
    </source>
</evidence>
<dbReference type="GO" id="GO:1990904">
    <property type="term" value="C:ribonucleoprotein complex"/>
    <property type="evidence" value="ECO:0007669"/>
    <property type="project" value="UniProtKB-KW"/>
</dbReference>
<dbReference type="Gene3D" id="2.30.30.30">
    <property type="match status" value="1"/>
</dbReference>
<dbReference type="SUPFAM" id="SSF50104">
    <property type="entry name" value="Translation proteins SH3-like domain"/>
    <property type="match status" value="1"/>
</dbReference>
<evidence type="ECO:0000313" key="4">
    <source>
        <dbReference type="Proteomes" id="UP000324781"/>
    </source>
</evidence>
<dbReference type="InterPro" id="IPR041985">
    <property type="entry name" value="Ribosomal_eL14_KOW"/>
</dbReference>
<dbReference type="GO" id="GO:0005840">
    <property type="term" value="C:ribosome"/>
    <property type="evidence" value="ECO:0007669"/>
    <property type="project" value="UniProtKB-KW"/>
</dbReference>
<evidence type="ECO:0000256" key="2">
    <source>
        <dbReference type="ARBA" id="ARBA00023274"/>
    </source>
</evidence>
<reference evidence="3 4" key="1">
    <citation type="submission" date="2016-11" db="EMBL/GenBank/DDBJ databases">
        <authorList>
            <person name="Varghese N."/>
            <person name="Submissions S."/>
        </authorList>
    </citation>
    <scope>NUCLEOTIDE SEQUENCE [LARGE SCALE GENOMIC DNA]</scope>
    <source>
        <strain evidence="3 4">DSM 19027</strain>
    </source>
</reference>
<protein>
    <recommendedName>
        <fullName evidence="5">Ribosomal protein L14E/L6E/L27E</fullName>
    </recommendedName>
</protein>
<evidence type="ECO:0008006" key="5">
    <source>
        <dbReference type="Google" id="ProtNLM"/>
    </source>
</evidence>
<accession>A0A1M6F5N6</accession>
<dbReference type="InterPro" id="IPR014722">
    <property type="entry name" value="Rib_uL2_dom2"/>
</dbReference>
<dbReference type="AlphaFoldDB" id="A0A1M6F5N6"/>
<gene>
    <name evidence="3" type="ORF">SAMN05444373_101536</name>
</gene>
<keyword evidence="1" id="KW-0689">Ribosomal protein</keyword>
<name>A0A1M6F5N6_9FIRM</name>
<dbReference type="InterPro" id="IPR008991">
    <property type="entry name" value="Translation_prot_SH3-like_sf"/>
</dbReference>
<keyword evidence="4" id="KW-1185">Reference proteome</keyword>
<sequence>MDAVIGRYVWSKAGRDKDRLFIIIDVADDAHVLIADGDLRPVSKPKKKKLKHLRITHKIADEISQTVLSRKKLTDADLRKAIERYLEEQSADSACEEG</sequence>
<evidence type="ECO:0000256" key="1">
    <source>
        <dbReference type="ARBA" id="ARBA00022980"/>
    </source>
</evidence>
<organism evidence="3 4">
    <name type="scientific">Thermoclostridium caenicola</name>
    <dbReference type="NCBI Taxonomy" id="659425"/>
    <lineage>
        <taxon>Bacteria</taxon>
        <taxon>Bacillati</taxon>
        <taxon>Bacillota</taxon>
        <taxon>Clostridia</taxon>
        <taxon>Eubacteriales</taxon>
        <taxon>Oscillospiraceae</taxon>
        <taxon>Thermoclostridium</taxon>
    </lineage>
</organism>
<dbReference type="Proteomes" id="UP000324781">
    <property type="component" value="Unassembled WGS sequence"/>
</dbReference>
<proteinExistence type="predicted"/>